<evidence type="ECO:0000313" key="2">
    <source>
        <dbReference type="Proteomes" id="UP000593567"/>
    </source>
</evidence>
<dbReference type="AlphaFoldDB" id="A0A7J7KFD0"/>
<accession>A0A7J7KFD0</accession>
<keyword evidence="2" id="KW-1185">Reference proteome</keyword>
<reference evidence="1" key="1">
    <citation type="submission" date="2020-06" db="EMBL/GenBank/DDBJ databases">
        <title>Draft genome of Bugula neritina, a colonial animal packing powerful symbionts and potential medicines.</title>
        <authorList>
            <person name="Rayko M."/>
        </authorList>
    </citation>
    <scope>NUCLEOTIDE SEQUENCE [LARGE SCALE GENOMIC DNA]</scope>
    <source>
        <strain evidence="1">Kwan_BN1</strain>
    </source>
</reference>
<sequence>MAAASTDAILLLTAPKTGYGTVGTVLIKDNKKECTFKIRIEDLEVKSKAPVGGVFKVERIDARSFKFWIETDGKPTMKCIIKNLPADITGEPKAKLEKGAVAITVNKPKTVAFEGTPIKKEYRQMIDLE</sequence>
<organism evidence="1 2">
    <name type="scientific">Bugula neritina</name>
    <name type="common">Brown bryozoan</name>
    <name type="synonym">Sertularia neritina</name>
    <dbReference type="NCBI Taxonomy" id="10212"/>
    <lineage>
        <taxon>Eukaryota</taxon>
        <taxon>Metazoa</taxon>
        <taxon>Spiralia</taxon>
        <taxon>Lophotrochozoa</taxon>
        <taxon>Bryozoa</taxon>
        <taxon>Gymnolaemata</taxon>
        <taxon>Cheilostomatida</taxon>
        <taxon>Flustrina</taxon>
        <taxon>Buguloidea</taxon>
        <taxon>Bugulidae</taxon>
        <taxon>Bugula</taxon>
    </lineage>
</organism>
<protein>
    <submittedName>
        <fullName evidence="1">Uncharacterized protein</fullName>
    </submittedName>
</protein>
<evidence type="ECO:0000313" key="1">
    <source>
        <dbReference type="EMBL" id="KAF6037360.1"/>
    </source>
</evidence>
<dbReference type="Proteomes" id="UP000593567">
    <property type="component" value="Unassembled WGS sequence"/>
</dbReference>
<proteinExistence type="predicted"/>
<comment type="caution">
    <text evidence="1">The sequence shown here is derived from an EMBL/GenBank/DDBJ whole genome shotgun (WGS) entry which is preliminary data.</text>
</comment>
<name>A0A7J7KFD0_BUGNE</name>
<gene>
    <name evidence="1" type="ORF">EB796_004322</name>
</gene>
<dbReference type="EMBL" id="VXIV02000583">
    <property type="protein sequence ID" value="KAF6037360.1"/>
    <property type="molecule type" value="Genomic_DNA"/>
</dbReference>